<protein>
    <recommendedName>
        <fullName evidence="2">Anti-sigma-W factor RsiW</fullName>
    </recommendedName>
</protein>
<name>A0A0U5BL14_9BACL</name>
<dbReference type="InterPro" id="IPR041916">
    <property type="entry name" value="Anti_sigma_zinc_sf"/>
</dbReference>
<dbReference type="Pfam" id="PF13490">
    <property type="entry name" value="zf-HC2"/>
    <property type="match status" value="1"/>
</dbReference>
<gene>
    <name evidence="4" type="ORF">CB4_03055</name>
</gene>
<dbReference type="Proteomes" id="UP000217696">
    <property type="component" value="Chromosome"/>
</dbReference>
<evidence type="ECO:0000259" key="3">
    <source>
        <dbReference type="Pfam" id="PF13490"/>
    </source>
</evidence>
<accession>A0A0U5BL14</accession>
<evidence type="ECO:0000256" key="1">
    <source>
        <dbReference type="ARBA" id="ARBA00024353"/>
    </source>
</evidence>
<evidence type="ECO:0000313" key="5">
    <source>
        <dbReference type="Proteomes" id="UP000217696"/>
    </source>
</evidence>
<feature type="domain" description="Putative zinc-finger" evidence="3">
    <location>
        <begin position="3"/>
        <end position="33"/>
    </location>
</feature>
<sequence length="209" mass="22843">MIIPLLPDYAEGVLPEEMEARIARHLEQCPACRFELEFYIEETSSFLHSPALPAEYQGISVSDQVMARILEENKWAAPTPKQDVGLSTLRRRIVLGLAAVLLVLFTIPVLISERASAPAPSSSPEMAATDRIASIDQFVLPEGSRQPQKSEGSSMTYGIIASAGNPILYQDVSKESGTLVNYGLLSAIFGILVIVVGMGWLSRLKDKRK</sequence>
<dbReference type="OrthoDB" id="2679416at2"/>
<keyword evidence="5" id="KW-1185">Reference proteome</keyword>
<dbReference type="EMBL" id="AP017312">
    <property type="protein sequence ID" value="BAU28878.1"/>
    <property type="molecule type" value="Genomic_DNA"/>
</dbReference>
<evidence type="ECO:0000256" key="2">
    <source>
        <dbReference type="ARBA" id="ARBA00024438"/>
    </source>
</evidence>
<dbReference type="KEGG" id="asoc:CB4_03055"/>
<dbReference type="InterPro" id="IPR027383">
    <property type="entry name" value="Znf_put"/>
</dbReference>
<reference evidence="4 5" key="1">
    <citation type="submission" date="2015-12" db="EMBL/GenBank/DDBJ databases">
        <title>Genome sequence of Aneurinibacillus soli.</title>
        <authorList>
            <person name="Lee J.S."/>
            <person name="Lee K.C."/>
            <person name="Kim K.K."/>
            <person name="Lee B.W."/>
        </authorList>
    </citation>
    <scope>NUCLEOTIDE SEQUENCE [LARGE SCALE GENOMIC DNA]</scope>
    <source>
        <strain evidence="4 5">CB4</strain>
    </source>
</reference>
<dbReference type="AlphaFoldDB" id="A0A0U5BL14"/>
<comment type="similarity">
    <text evidence="1">Belongs to the zinc-associated anti-sigma factor (ZAS) superfamily. Anti-sigma-W factor family.</text>
</comment>
<proteinExistence type="inferred from homology"/>
<evidence type="ECO:0000313" key="4">
    <source>
        <dbReference type="EMBL" id="BAU28878.1"/>
    </source>
</evidence>
<dbReference type="Gene3D" id="1.10.10.1320">
    <property type="entry name" value="Anti-sigma factor, zinc-finger domain"/>
    <property type="match status" value="1"/>
</dbReference>
<dbReference type="RefSeq" id="WP_096466574.1">
    <property type="nucleotide sequence ID" value="NZ_AP017312.1"/>
</dbReference>
<organism evidence="4 5">
    <name type="scientific">Aneurinibacillus soli</name>
    <dbReference type="NCBI Taxonomy" id="1500254"/>
    <lineage>
        <taxon>Bacteria</taxon>
        <taxon>Bacillati</taxon>
        <taxon>Bacillota</taxon>
        <taxon>Bacilli</taxon>
        <taxon>Bacillales</taxon>
        <taxon>Paenibacillaceae</taxon>
        <taxon>Aneurinibacillus group</taxon>
        <taxon>Aneurinibacillus</taxon>
    </lineage>
</organism>